<organism evidence="2 4">
    <name type="scientific">Solanum bulbocastanum</name>
    <name type="common">Wild potato</name>
    <dbReference type="NCBI Taxonomy" id="147425"/>
    <lineage>
        <taxon>Eukaryota</taxon>
        <taxon>Viridiplantae</taxon>
        <taxon>Streptophyta</taxon>
        <taxon>Embryophyta</taxon>
        <taxon>Tracheophyta</taxon>
        <taxon>Spermatophyta</taxon>
        <taxon>Magnoliopsida</taxon>
        <taxon>eudicotyledons</taxon>
        <taxon>Gunneridae</taxon>
        <taxon>Pentapetalae</taxon>
        <taxon>asterids</taxon>
        <taxon>lamiids</taxon>
        <taxon>Solanales</taxon>
        <taxon>Solanaceae</taxon>
        <taxon>Solanoideae</taxon>
        <taxon>Solaneae</taxon>
        <taxon>Solanum</taxon>
    </lineage>
</organism>
<dbReference type="Proteomes" id="UP001371456">
    <property type="component" value="Unassembled WGS sequence"/>
</dbReference>
<dbReference type="EMBL" id="JBANQN010000006">
    <property type="protein sequence ID" value="KAK6785787.1"/>
    <property type="molecule type" value="Genomic_DNA"/>
</dbReference>
<sequence length="141" mass="16000">MDSTMNRERAKTCSFHFRGTQSRAEQRGIYHTHSQAQVRCSQKAQSSKAETNRSGIRPGIRPFRSLPTKQLHPRICMLGEPHDPSVWKGRCGAKANTNTKKRFMGTPKKGDRERGTGFPSIKQSLPIHSMATDRRQFSRCS</sequence>
<feature type="region of interest" description="Disordered" evidence="1">
    <location>
        <begin position="32"/>
        <end position="68"/>
    </location>
</feature>
<feature type="region of interest" description="Disordered" evidence="1">
    <location>
        <begin position="89"/>
        <end position="141"/>
    </location>
</feature>
<reference evidence="2 4" key="1">
    <citation type="submission" date="2024-02" db="EMBL/GenBank/DDBJ databases">
        <title>de novo genome assembly of Solanum bulbocastanum strain 11H21.</title>
        <authorList>
            <person name="Hosaka A.J."/>
        </authorList>
    </citation>
    <scope>NUCLEOTIDE SEQUENCE [LARGE SCALE GENOMIC DNA]</scope>
    <source>
        <tissue evidence="2">Young leaves</tissue>
    </source>
</reference>
<feature type="compositionally biased region" description="Polar residues" evidence="1">
    <location>
        <begin position="32"/>
        <end position="54"/>
    </location>
</feature>
<evidence type="ECO:0000313" key="4">
    <source>
        <dbReference type="Proteomes" id="UP001371456"/>
    </source>
</evidence>
<evidence type="ECO:0000313" key="2">
    <source>
        <dbReference type="EMBL" id="KAK6785787.1"/>
    </source>
</evidence>
<feature type="compositionally biased region" description="Basic and acidic residues" evidence="1">
    <location>
        <begin position="131"/>
        <end position="141"/>
    </location>
</feature>
<comment type="caution">
    <text evidence="2">The sequence shown here is derived from an EMBL/GenBank/DDBJ whole genome shotgun (WGS) entry which is preliminary data.</text>
</comment>
<evidence type="ECO:0000256" key="1">
    <source>
        <dbReference type="SAM" id="MobiDB-lite"/>
    </source>
</evidence>
<dbReference type="AlphaFoldDB" id="A0AAN8YAX8"/>
<dbReference type="EMBL" id="JBANQN010000001">
    <property type="protein sequence ID" value="KAK6802238.1"/>
    <property type="molecule type" value="Genomic_DNA"/>
</dbReference>
<accession>A0AAN8YAX8</accession>
<gene>
    <name evidence="3" type="ORF">RDI58_000018</name>
    <name evidence="2" type="ORF">RDI58_014312</name>
</gene>
<evidence type="ECO:0000313" key="3">
    <source>
        <dbReference type="EMBL" id="KAK6802238.1"/>
    </source>
</evidence>
<name>A0AAN8YAX8_SOLBU</name>
<proteinExistence type="predicted"/>
<protein>
    <submittedName>
        <fullName evidence="2">Uncharacterized protein</fullName>
    </submittedName>
</protein>
<keyword evidence="4" id="KW-1185">Reference proteome</keyword>